<accession>A0AAD4MX90</accession>
<sequence length="172" mass="19104">MDIFARQHELTRIAQLDNFTNIALERHVQFPSKAFWSMIVWLAKIYGWLQETDHILKYKHSFEMTGINLVNGIVSARDFALLSCPNPHSSLTAKFGAFLQRNTKQQKVLVASAAWAAGRNPVGVVFFIVSGPAEPTACLVISAVLSKEWGNSGHRWPGCGKVFSADRVGPLH</sequence>
<dbReference type="AlphaFoldDB" id="A0AAD4MX90"/>
<evidence type="ECO:0000313" key="1">
    <source>
        <dbReference type="EMBL" id="KAI1707569.1"/>
    </source>
</evidence>
<reference evidence="1" key="1">
    <citation type="submission" date="2022-01" db="EMBL/GenBank/DDBJ databases">
        <title>Genome Sequence Resource for Two Populations of Ditylenchus destructor, the Migratory Endoparasitic Phytonematode.</title>
        <authorList>
            <person name="Zhang H."/>
            <person name="Lin R."/>
            <person name="Xie B."/>
        </authorList>
    </citation>
    <scope>NUCLEOTIDE SEQUENCE</scope>
    <source>
        <strain evidence="1">BazhouSP</strain>
    </source>
</reference>
<dbReference type="Proteomes" id="UP001201812">
    <property type="component" value="Unassembled WGS sequence"/>
</dbReference>
<dbReference type="EMBL" id="JAKKPZ010000040">
    <property type="protein sequence ID" value="KAI1707569.1"/>
    <property type="molecule type" value="Genomic_DNA"/>
</dbReference>
<gene>
    <name evidence="1" type="ORF">DdX_12406</name>
</gene>
<organism evidence="1 2">
    <name type="scientific">Ditylenchus destructor</name>
    <dbReference type="NCBI Taxonomy" id="166010"/>
    <lineage>
        <taxon>Eukaryota</taxon>
        <taxon>Metazoa</taxon>
        <taxon>Ecdysozoa</taxon>
        <taxon>Nematoda</taxon>
        <taxon>Chromadorea</taxon>
        <taxon>Rhabditida</taxon>
        <taxon>Tylenchina</taxon>
        <taxon>Tylenchomorpha</taxon>
        <taxon>Sphaerularioidea</taxon>
        <taxon>Anguinidae</taxon>
        <taxon>Anguininae</taxon>
        <taxon>Ditylenchus</taxon>
    </lineage>
</organism>
<name>A0AAD4MX90_9BILA</name>
<evidence type="ECO:0000313" key="2">
    <source>
        <dbReference type="Proteomes" id="UP001201812"/>
    </source>
</evidence>
<proteinExistence type="predicted"/>
<comment type="caution">
    <text evidence="1">The sequence shown here is derived from an EMBL/GenBank/DDBJ whole genome shotgun (WGS) entry which is preliminary data.</text>
</comment>
<keyword evidence="2" id="KW-1185">Reference proteome</keyword>
<protein>
    <submittedName>
        <fullName evidence="1">Uncharacterized protein</fullName>
    </submittedName>
</protein>